<feature type="domain" description="Putative restriction endonuclease" evidence="1">
    <location>
        <begin position="15"/>
        <end position="179"/>
    </location>
</feature>
<sequence length="190" mass="21707">MSTAHQLQNRYISEQDYLASEKLANERHEYVDGQIYLMAGASKRHNRIAGNCYRAFMDIGGSNCEAFMGDLKVRAPKHKTYYYPDVVVGCEEDDTDDDYYLEKPCLIIEVSSDSTLRKDYLEKALVYQTIPTLQVYLIIAQDKPLVDMLLRNVEGGWDLQQFDRLEDEISLPCLDITLSLQTVYAGVKVG</sequence>
<keyword evidence="3" id="KW-0540">Nuclease</keyword>
<dbReference type="Pfam" id="PF05685">
    <property type="entry name" value="Uma2"/>
    <property type="match status" value="1"/>
</dbReference>
<protein>
    <submittedName>
        <fullName evidence="3">Uma2 family endonuclease</fullName>
    </submittedName>
</protein>
<dbReference type="Proteomes" id="UP001229862">
    <property type="component" value="Chromosome"/>
</dbReference>
<dbReference type="InterPro" id="IPR011335">
    <property type="entry name" value="Restrct_endonuc-II-like"/>
</dbReference>
<dbReference type="GO" id="GO:0004519">
    <property type="term" value="F:endonuclease activity"/>
    <property type="evidence" value="ECO:0007669"/>
    <property type="project" value="UniProtKB-KW"/>
</dbReference>
<keyword evidence="4" id="KW-1185">Reference proteome</keyword>
<gene>
    <name evidence="2" type="ORF">RCC75_20465</name>
    <name evidence="3" type="ORF">RCG00_20970</name>
</gene>
<accession>A0AA51MP84</accession>
<dbReference type="PANTHER" id="PTHR36558:SF1">
    <property type="entry name" value="RESTRICTION ENDONUCLEASE DOMAIN-CONTAINING PROTEIN-RELATED"/>
    <property type="match status" value="1"/>
</dbReference>
<dbReference type="AlphaFoldDB" id="A0AA51MP84"/>
<proteinExistence type="predicted"/>
<dbReference type="EMBL" id="CP133217">
    <property type="protein sequence ID" value="WML86741.1"/>
    <property type="molecule type" value="Genomic_DNA"/>
</dbReference>
<evidence type="ECO:0000313" key="3">
    <source>
        <dbReference type="EMBL" id="WML86741.1"/>
    </source>
</evidence>
<dbReference type="RefSeq" id="WP_308136571.1">
    <property type="nucleotide sequence ID" value="NZ_CP133217.1"/>
</dbReference>
<name>A0AA51MP84_9GAMM</name>
<evidence type="ECO:0000259" key="1">
    <source>
        <dbReference type="Pfam" id="PF05685"/>
    </source>
</evidence>
<dbReference type="InterPro" id="IPR008538">
    <property type="entry name" value="Uma2"/>
</dbReference>
<reference evidence="3 4" key="1">
    <citation type="submission" date="2023-08" db="EMBL/GenBank/DDBJ databases">
        <title>New molecular markers tilS and rpoB for phylogenetic and monitoring studies of the genus Thiothrix biodiversity.</title>
        <authorList>
            <person name="Ravin N.V."/>
            <person name="Smolyakov D."/>
            <person name="Markov N.D."/>
            <person name="Beletsky A.V."/>
            <person name="Mardanov A.V."/>
            <person name="Rudenko T.S."/>
            <person name="Grabovich M.Y."/>
        </authorList>
    </citation>
    <scope>NUCLEOTIDE SEQUENCE</scope>
    <source>
        <strain evidence="3">DNT52</strain>
        <strain evidence="2 4">H33</strain>
    </source>
</reference>
<dbReference type="PANTHER" id="PTHR36558">
    <property type="entry name" value="GLR1098 PROTEIN"/>
    <property type="match status" value="1"/>
</dbReference>
<keyword evidence="3" id="KW-0255">Endonuclease</keyword>
<dbReference type="InterPro" id="IPR012296">
    <property type="entry name" value="Nuclease_put_TT1808"/>
</dbReference>
<dbReference type="Gene3D" id="3.90.1570.10">
    <property type="entry name" value="tt1808, chain A"/>
    <property type="match status" value="1"/>
</dbReference>
<evidence type="ECO:0000313" key="4">
    <source>
        <dbReference type="Proteomes" id="UP001223336"/>
    </source>
</evidence>
<evidence type="ECO:0000313" key="2">
    <source>
        <dbReference type="EMBL" id="MDQ5770915.1"/>
    </source>
</evidence>
<dbReference type="Proteomes" id="UP001223336">
    <property type="component" value="Unassembled WGS sequence"/>
</dbReference>
<dbReference type="SUPFAM" id="SSF52980">
    <property type="entry name" value="Restriction endonuclease-like"/>
    <property type="match status" value="1"/>
</dbReference>
<dbReference type="CDD" id="cd06260">
    <property type="entry name" value="DUF820-like"/>
    <property type="match status" value="1"/>
</dbReference>
<dbReference type="EMBL" id="JAVFKN010000045">
    <property type="protein sequence ID" value="MDQ5770915.1"/>
    <property type="molecule type" value="Genomic_DNA"/>
</dbReference>
<keyword evidence="3" id="KW-0378">Hydrolase</keyword>
<organism evidence="3">
    <name type="scientific">Thiothrix subterranea</name>
    <dbReference type="NCBI Taxonomy" id="2735563"/>
    <lineage>
        <taxon>Bacteria</taxon>
        <taxon>Pseudomonadati</taxon>
        <taxon>Pseudomonadota</taxon>
        <taxon>Gammaproteobacteria</taxon>
        <taxon>Thiotrichales</taxon>
        <taxon>Thiotrichaceae</taxon>
        <taxon>Thiothrix</taxon>
    </lineage>
</organism>